<dbReference type="SUPFAM" id="SSF50129">
    <property type="entry name" value="GroES-like"/>
    <property type="match status" value="2"/>
</dbReference>
<dbReference type="Gene3D" id="3.90.180.10">
    <property type="entry name" value="Medium-chain alcohol dehydrogenases, catalytic domain"/>
    <property type="match status" value="1"/>
</dbReference>
<sequence>MSSPNSQVIKCKAAVCWGAEEPALKVEEIEVDPPKSSEVRLKMLCASLCHTDVLFSKGIPIPLFPRVPGHEGVGEIESVGEEVKGLEKGDIVIPTLMGECEECANCKSGKTNLCSKYPFSFSGLMLDNTSRMSIRGQKLYHLFSCSTWSEYTVINANFVVKIDQTIPPPHASFISCGFSTGFGASWKEAKVEKGSSVAVFGLGAVGLGAIEGARMAKADKIIGIDKNEKKKEKGKAFGMTDFINPNDRSSDKSISELIKDITGGTGVDYCFECTGVTSLIEESLLSIKMGIGTVITVGAGYDGRAPINLIPIMSGGTLKGSIFGGLQVKSDLPIILDKCKNKEFQLDELLTHEISLQDMNKAFEIFKQPDCVKIVIKF</sequence>
<reference evidence="10 11" key="1">
    <citation type="journal article" date="2014" name="PLoS ONE">
        <title>Global Analysis of Gene Expression Profiles in Physic Nut (Jatropha curcas L.) Seedlings Exposed to Salt Stress.</title>
        <authorList>
            <person name="Zhang L."/>
            <person name="Zhang C."/>
            <person name="Wu P."/>
            <person name="Chen Y."/>
            <person name="Li M."/>
            <person name="Jiang H."/>
            <person name="Wu G."/>
        </authorList>
    </citation>
    <scope>NUCLEOTIDE SEQUENCE [LARGE SCALE GENOMIC DNA]</scope>
    <source>
        <strain evidence="11">cv. GZQX0401</strain>
        <tissue evidence="10">Young leaves</tissue>
    </source>
</reference>
<feature type="domain" description="Enoyl reductase (ER)" evidence="9">
    <location>
        <begin position="18"/>
        <end position="376"/>
    </location>
</feature>
<dbReference type="InterPro" id="IPR013149">
    <property type="entry name" value="ADH-like_C"/>
</dbReference>
<dbReference type="GO" id="GO:0008270">
    <property type="term" value="F:zinc ion binding"/>
    <property type="evidence" value="ECO:0007669"/>
    <property type="project" value="InterPro"/>
</dbReference>
<comment type="subunit">
    <text evidence="2">Homodimer.</text>
</comment>
<dbReference type="InterPro" id="IPR002328">
    <property type="entry name" value="ADH_Zn_CS"/>
</dbReference>
<comment type="similarity">
    <text evidence="7">Belongs to the zinc-containing alcohol dehydrogenase family. Class-IV subfamily.</text>
</comment>
<dbReference type="InterPro" id="IPR020843">
    <property type="entry name" value="ER"/>
</dbReference>
<dbReference type="Proteomes" id="UP000027138">
    <property type="component" value="Unassembled WGS sequence"/>
</dbReference>
<dbReference type="OrthoDB" id="417550at2759"/>
<dbReference type="InterPro" id="IPR036291">
    <property type="entry name" value="NAD(P)-bd_dom_sf"/>
</dbReference>
<dbReference type="EMBL" id="KK914347">
    <property type="protein sequence ID" value="KDP39542.1"/>
    <property type="molecule type" value="Genomic_DNA"/>
</dbReference>
<dbReference type="Gene3D" id="3.40.50.720">
    <property type="entry name" value="NAD(P)-binding Rossmann-like Domain"/>
    <property type="match status" value="1"/>
</dbReference>
<accession>A0A067KTQ4</accession>
<dbReference type="InterPro" id="IPR011032">
    <property type="entry name" value="GroES-like_sf"/>
</dbReference>
<dbReference type="STRING" id="180498.A0A067KTQ4"/>
<dbReference type="FunFam" id="3.40.50.720:FF:000003">
    <property type="entry name" value="S-(hydroxymethyl)glutathione dehydrogenase"/>
    <property type="match status" value="1"/>
</dbReference>
<keyword evidence="11" id="KW-1185">Reference proteome</keyword>
<dbReference type="PROSITE" id="PS00059">
    <property type="entry name" value="ADH_ZINC"/>
    <property type="match status" value="1"/>
</dbReference>
<keyword evidence="6" id="KW-0520">NAD</keyword>
<dbReference type="PANTHER" id="PTHR43880">
    <property type="entry name" value="ALCOHOL DEHYDROGENASE"/>
    <property type="match status" value="1"/>
</dbReference>
<organism evidence="10 11">
    <name type="scientific">Jatropha curcas</name>
    <name type="common">Barbados nut</name>
    <dbReference type="NCBI Taxonomy" id="180498"/>
    <lineage>
        <taxon>Eukaryota</taxon>
        <taxon>Viridiplantae</taxon>
        <taxon>Streptophyta</taxon>
        <taxon>Embryophyta</taxon>
        <taxon>Tracheophyta</taxon>
        <taxon>Spermatophyta</taxon>
        <taxon>Magnoliopsida</taxon>
        <taxon>eudicotyledons</taxon>
        <taxon>Gunneridae</taxon>
        <taxon>Pentapetalae</taxon>
        <taxon>rosids</taxon>
        <taxon>fabids</taxon>
        <taxon>Malpighiales</taxon>
        <taxon>Euphorbiaceae</taxon>
        <taxon>Crotonoideae</taxon>
        <taxon>Jatropheae</taxon>
        <taxon>Jatropha</taxon>
    </lineage>
</organism>
<dbReference type="SUPFAM" id="SSF51735">
    <property type="entry name" value="NAD(P)-binding Rossmann-fold domains"/>
    <property type="match status" value="1"/>
</dbReference>
<dbReference type="GO" id="GO:0046294">
    <property type="term" value="P:formaldehyde catabolic process"/>
    <property type="evidence" value="ECO:0007669"/>
    <property type="project" value="TreeGrafter"/>
</dbReference>
<dbReference type="GO" id="GO:0051903">
    <property type="term" value="F:S-(hydroxymethyl)glutathione dehydrogenase [NAD(P)+] activity"/>
    <property type="evidence" value="ECO:0007669"/>
    <property type="project" value="TreeGrafter"/>
</dbReference>
<evidence type="ECO:0000256" key="7">
    <source>
        <dbReference type="ARBA" id="ARBA00060764"/>
    </source>
</evidence>
<evidence type="ECO:0000313" key="11">
    <source>
        <dbReference type="Proteomes" id="UP000027138"/>
    </source>
</evidence>
<keyword evidence="3 8" id="KW-0479">Metal-binding</keyword>
<gene>
    <name evidence="10" type="ORF">JCGZ_02562</name>
</gene>
<evidence type="ECO:0000256" key="3">
    <source>
        <dbReference type="ARBA" id="ARBA00022723"/>
    </source>
</evidence>
<evidence type="ECO:0000256" key="4">
    <source>
        <dbReference type="ARBA" id="ARBA00022833"/>
    </source>
</evidence>
<dbReference type="Pfam" id="PF08240">
    <property type="entry name" value="ADH_N"/>
    <property type="match status" value="1"/>
</dbReference>
<evidence type="ECO:0000313" key="10">
    <source>
        <dbReference type="EMBL" id="KDP39542.1"/>
    </source>
</evidence>
<evidence type="ECO:0000256" key="8">
    <source>
        <dbReference type="RuleBase" id="RU361277"/>
    </source>
</evidence>
<evidence type="ECO:0000256" key="2">
    <source>
        <dbReference type="ARBA" id="ARBA00011738"/>
    </source>
</evidence>
<evidence type="ECO:0000259" key="9">
    <source>
        <dbReference type="SMART" id="SM00829"/>
    </source>
</evidence>
<evidence type="ECO:0000256" key="1">
    <source>
        <dbReference type="ARBA" id="ARBA00001947"/>
    </source>
</evidence>
<name>A0A067KTQ4_JATCU</name>
<protein>
    <recommendedName>
        <fullName evidence="9">Enoyl reductase (ER) domain-containing protein</fullName>
    </recommendedName>
</protein>
<dbReference type="FunFam" id="3.90.180.10:FF:000067">
    <property type="entry name" value="alcohol dehydrogenase 1-like isoform X1"/>
    <property type="match status" value="1"/>
</dbReference>
<evidence type="ECO:0000256" key="5">
    <source>
        <dbReference type="ARBA" id="ARBA00023002"/>
    </source>
</evidence>
<dbReference type="SMART" id="SM00829">
    <property type="entry name" value="PKS_ER"/>
    <property type="match status" value="1"/>
</dbReference>
<keyword evidence="4 8" id="KW-0862">Zinc</keyword>
<dbReference type="CDD" id="cd08277">
    <property type="entry name" value="liver_alcohol_DH_like"/>
    <property type="match status" value="1"/>
</dbReference>
<proteinExistence type="inferred from homology"/>
<dbReference type="GO" id="GO:0005829">
    <property type="term" value="C:cytosol"/>
    <property type="evidence" value="ECO:0007669"/>
    <property type="project" value="TreeGrafter"/>
</dbReference>
<dbReference type="PANTHER" id="PTHR43880:SF38">
    <property type="entry name" value="ALCOHOL DEHYDROGENASE-RELATED"/>
    <property type="match status" value="1"/>
</dbReference>
<dbReference type="InterPro" id="IPR013154">
    <property type="entry name" value="ADH-like_N"/>
</dbReference>
<comment type="cofactor">
    <cofactor evidence="1 8">
        <name>Zn(2+)</name>
        <dbReference type="ChEBI" id="CHEBI:29105"/>
    </cofactor>
</comment>
<keyword evidence="5" id="KW-0560">Oxidoreductase</keyword>
<dbReference type="Pfam" id="PF00107">
    <property type="entry name" value="ADH_zinc_N"/>
    <property type="match status" value="1"/>
</dbReference>
<evidence type="ECO:0000256" key="6">
    <source>
        <dbReference type="ARBA" id="ARBA00023027"/>
    </source>
</evidence>
<dbReference type="AlphaFoldDB" id="A0A067KTQ4"/>